<evidence type="ECO:0000313" key="3">
    <source>
        <dbReference type="Proteomes" id="UP001470230"/>
    </source>
</evidence>
<dbReference type="EMBL" id="JAPFFF010000012">
    <property type="protein sequence ID" value="KAK8875675.1"/>
    <property type="molecule type" value="Genomic_DNA"/>
</dbReference>
<protein>
    <recommendedName>
        <fullName evidence="4">Symplekin C-terminal domain-containing protein</fullName>
    </recommendedName>
</protein>
<feature type="transmembrane region" description="Helical" evidence="1">
    <location>
        <begin position="619"/>
        <end position="635"/>
    </location>
</feature>
<evidence type="ECO:0000313" key="2">
    <source>
        <dbReference type="EMBL" id="KAK8875675.1"/>
    </source>
</evidence>
<keyword evidence="1" id="KW-0812">Transmembrane</keyword>
<accession>A0ABR2JCP8</accession>
<reference evidence="2 3" key="1">
    <citation type="submission" date="2024-04" db="EMBL/GenBank/DDBJ databases">
        <title>Tritrichomonas musculus Genome.</title>
        <authorList>
            <person name="Alves-Ferreira E."/>
            <person name="Grigg M."/>
            <person name="Lorenzi H."/>
            <person name="Galac M."/>
        </authorList>
    </citation>
    <scope>NUCLEOTIDE SEQUENCE [LARGE SCALE GENOMIC DNA]</scope>
    <source>
        <strain evidence="2 3">EAF2021</strain>
    </source>
</reference>
<keyword evidence="1" id="KW-0472">Membrane</keyword>
<dbReference type="Proteomes" id="UP001470230">
    <property type="component" value="Unassembled WGS sequence"/>
</dbReference>
<keyword evidence="1" id="KW-1133">Transmembrane helix</keyword>
<proteinExistence type="predicted"/>
<evidence type="ECO:0008006" key="4">
    <source>
        <dbReference type="Google" id="ProtNLM"/>
    </source>
</evidence>
<organism evidence="2 3">
    <name type="scientific">Tritrichomonas musculus</name>
    <dbReference type="NCBI Taxonomy" id="1915356"/>
    <lineage>
        <taxon>Eukaryota</taxon>
        <taxon>Metamonada</taxon>
        <taxon>Parabasalia</taxon>
        <taxon>Tritrichomonadida</taxon>
        <taxon>Tritrichomonadidae</taxon>
        <taxon>Tritrichomonas</taxon>
    </lineage>
</organism>
<gene>
    <name evidence="2" type="ORF">M9Y10_005849</name>
</gene>
<evidence type="ECO:0000256" key="1">
    <source>
        <dbReference type="SAM" id="Phobius"/>
    </source>
</evidence>
<keyword evidence="3" id="KW-1185">Reference proteome</keyword>
<name>A0ABR2JCP8_9EUKA</name>
<sequence length="725" mass="81897">MSDDFEDARVFLELCYFTVSLITDTMSPVQYFKSDFVVLMQPIIEKFVSQFPSPNERQILSNASYRRLVTTYVSKIRPLIDALKQSGLWVLQGTAPQSVDTAELINSVLNSETFDVEQLLILRSARTNQLIYTPELTLYFNACLLCCQSPIVIVRLYSYSLLRSAPVIVDIRHLSIVIQHAVSIYKKGVVSFEFCAALFLLLTRFSEQRFSAQDEAESDKILNLIVDLHNSPNFETLMCFDPTLRWMFSCFPPELIDRVMSTALPSLKENNSGDFCIICHCLALGIGDPSIFPEAVQAALNSVACWAHPIQKEARSLLATLPLSAPETVTPAVIDIIASVLTQPPQTAEPSLYIFAQFFCSYFLATSAPLHLPLLQGLLSIMSASQGKKNLPIDIQNIVVSICSNPVRFLQILKETTDNRQLLFSLLKQEKEQWENSLVTALISPSSFCLTSDAQAKAAVKAIKEKALTIEEKDQFEFYFRLQVALPLLVSLYPVELRKLVEHINQTVDEDLIYIIIEIFNIVSLQGRTNNECKEMLNSLPSPPYKVEYSDLLDQIKNTLNIEKTMFDTLNSHVDNSLSQFISIGSASNTAVSLLFEHVVWAESNEILVIFKRLKLKPAIWFASAVTSLFTSIVSNPLVSLVKLIDDKVKNSPEYLVWIGFILFAKMVPSLRKAIVNEQFNLLPKLLFYPLFEFEVSPDEITLMNRLNSQYQPVLKDLFNVMVHK</sequence>
<comment type="caution">
    <text evidence="2">The sequence shown here is derived from an EMBL/GenBank/DDBJ whole genome shotgun (WGS) entry which is preliminary data.</text>
</comment>